<evidence type="ECO:0000313" key="2">
    <source>
        <dbReference type="EMBL" id="QAR33946.1"/>
    </source>
</evidence>
<keyword evidence="1" id="KW-0472">Membrane</keyword>
<keyword evidence="3" id="KW-1185">Reference proteome</keyword>
<dbReference type="Pfam" id="PF04304">
    <property type="entry name" value="DUF454"/>
    <property type="match status" value="1"/>
</dbReference>
<organism evidence="2 3">
    <name type="scientific">Geovibrio thiophilus</name>
    <dbReference type="NCBI Taxonomy" id="139438"/>
    <lineage>
        <taxon>Bacteria</taxon>
        <taxon>Pseudomonadati</taxon>
        <taxon>Deferribacterota</taxon>
        <taxon>Deferribacteres</taxon>
        <taxon>Deferribacterales</taxon>
        <taxon>Geovibrionaceae</taxon>
        <taxon>Geovibrio</taxon>
    </lineage>
</organism>
<evidence type="ECO:0000313" key="3">
    <source>
        <dbReference type="Proteomes" id="UP000287502"/>
    </source>
</evidence>
<protein>
    <submittedName>
        <fullName evidence="2">DUF454 domain-containing protein</fullName>
    </submittedName>
</protein>
<feature type="transmembrane region" description="Helical" evidence="1">
    <location>
        <begin position="6"/>
        <end position="39"/>
    </location>
</feature>
<reference evidence="2 3" key="1">
    <citation type="submission" date="2019-01" db="EMBL/GenBank/DDBJ databases">
        <title>Geovibrio thiophilus DSM 11263, complete genome.</title>
        <authorList>
            <person name="Spring S."/>
            <person name="Bunk B."/>
            <person name="Sproer C."/>
        </authorList>
    </citation>
    <scope>NUCLEOTIDE SEQUENCE [LARGE SCALE GENOMIC DNA]</scope>
    <source>
        <strain evidence="2 3">DSM 11263</strain>
    </source>
</reference>
<feature type="transmembrane region" description="Helical" evidence="1">
    <location>
        <begin position="79"/>
        <end position="112"/>
    </location>
</feature>
<dbReference type="AlphaFoldDB" id="A0A410K0H7"/>
<dbReference type="OrthoDB" id="9816293at2"/>
<dbReference type="Proteomes" id="UP000287502">
    <property type="component" value="Chromosome"/>
</dbReference>
<dbReference type="GO" id="GO:0005886">
    <property type="term" value="C:plasma membrane"/>
    <property type="evidence" value="ECO:0007669"/>
    <property type="project" value="TreeGrafter"/>
</dbReference>
<dbReference type="InterPro" id="IPR007401">
    <property type="entry name" value="DUF454"/>
</dbReference>
<dbReference type="PIRSF" id="PIRSF016789">
    <property type="entry name" value="DUF454"/>
    <property type="match status" value="1"/>
</dbReference>
<proteinExistence type="predicted"/>
<dbReference type="KEGG" id="gtl:EP073_11190"/>
<keyword evidence="1" id="KW-1133">Transmembrane helix</keyword>
<sequence>MKIILIILGFMSLFLGIIGVFLPVMPTTPFILLAAACFARSSEKFHKMLLNNRYFGNIVRNYENGLGISRRIKIRALTLLWFSLIFSSAISGSLIVFLVLTAAGTGVSWYILSLPTFTD</sequence>
<dbReference type="PANTHER" id="PTHR35813:SF1">
    <property type="entry name" value="INNER MEMBRANE PROTEIN YBAN"/>
    <property type="match status" value="1"/>
</dbReference>
<name>A0A410K0H7_9BACT</name>
<dbReference type="EMBL" id="CP035108">
    <property type="protein sequence ID" value="QAR33946.1"/>
    <property type="molecule type" value="Genomic_DNA"/>
</dbReference>
<dbReference type="RefSeq" id="WP_128467231.1">
    <property type="nucleotide sequence ID" value="NZ_CP035108.1"/>
</dbReference>
<keyword evidence="1" id="KW-0812">Transmembrane</keyword>
<evidence type="ECO:0000256" key="1">
    <source>
        <dbReference type="SAM" id="Phobius"/>
    </source>
</evidence>
<accession>A0A410K0H7</accession>
<gene>
    <name evidence="2" type="ORF">EP073_11190</name>
</gene>
<dbReference type="PANTHER" id="PTHR35813">
    <property type="entry name" value="INNER MEMBRANE PROTEIN YBAN"/>
    <property type="match status" value="1"/>
</dbReference>